<sequence length="65" mass="7198">MRGQALGLDQQRAQPDQAEKDQDARDGFKHGIWRKPRTLSGKVCVVSRGKKTCRIGVSVKGLSFT</sequence>
<name>A0A918Q057_9CAUL</name>
<organism evidence="2 3">
    <name type="scientific">Asticcacaulis endophyticus</name>
    <dbReference type="NCBI Taxonomy" id="1395890"/>
    <lineage>
        <taxon>Bacteria</taxon>
        <taxon>Pseudomonadati</taxon>
        <taxon>Pseudomonadota</taxon>
        <taxon>Alphaproteobacteria</taxon>
        <taxon>Caulobacterales</taxon>
        <taxon>Caulobacteraceae</taxon>
        <taxon>Asticcacaulis</taxon>
    </lineage>
</organism>
<accession>A0A918Q057</accession>
<evidence type="ECO:0000313" key="2">
    <source>
        <dbReference type="EMBL" id="GGZ28876.1"/>
    </source>
</evidence>
<protein>
    <submittedName>
        <fullName evidence="2">Uncharacterized protein</fullName>
    </submittedName>
</protein>
<evidence type="ECO:0000256" key="1">
    <source>
        <dbReference type="SAM" id="MobiDB-lite"/>
    </source>
</evidence>
<proteinExistence type="predicted"/>
<gene>
    <name evidence="2" type="ORF">GCM10011273_13460</name>
</gene>
<feature type="region of interest" description="Disordered" evidence="1">
    <location>
        <begin position="1"/>
        <end position="32"/>
    </location>
</feature>
<evidence type="ECO:0000313" key="3">
    <source>
        <dbReference type="Proteomes" id="UP000662572"/>
    </source>
</evidence>
<dbReference type="EMBL" id="BMZB01000001">
    <property type="protein sequence ID" value="GGZ28876.1"/>
    <property type="molecule type" value="Genomic_DNA"/>
</dbReference>
<keyword evidence="3" id="KW-1185">Reference proteome</keyword>
<reference evidence="2" key="1">
    <citation type="journal article" date="2014" name="Int. J. Syst. Evol. Microbiol.">
        <title>Complete genome sequence of Corynebacterium casei LMG S-19264T (=DSM 44701T), isolated from a smear-ripened cheese.</title>
        <authorList>
            <consortium name="US DOE Joint Genome Institute (JGI-PGF)"/>
            <person name="Walter F."/>
            <person name="Albersmeier A."/>
            <person name="Kalinowski J."/>
            <person name="Ruckert C."/>
        </authorList>
    </citation>
    <scope>NUCLEOTIDE SEQUENCE</scope>
    <source>
        <strain evidence="2">KCTC 32296</strain>
    </source>
</reference>
<dbReference type="Proteomes" id="UP000662572">
    <property type="component" value="Unassembled WGS sequence"/>
</dbReference>
<feature type="compositionally biased region" description="Basic and acidic residues" evidence="1">
    <location>
        <begin position="17"/>
        <end position="29"/>
    </location>
</feature>
<dbReference type="AlphaFoldDB" id="A0A918Q057"/>
<comment type="caution">
    <text evidence="2">The sequence shown here is derived from an EMBL/GenBank/DDBJ whole genome shotgun (WGS) entry which is preliminary data.</text>
</comment>
<reference evidence="2" key="2">
    <citation type="submission" date="2020-09" db="EMBL/GenBank/DDBJ databases">
        <authorList>
            <person name="Sun Q."/>
            <person name="Kim S."/>
        </authorList>
    </citation>
    <scope>NUCLEOTIDE SEQUENCE</scope>
    <source>
        <strain evidence="2">KCTC 32296</strain>
    </source>
</reference>